<evidence type="ECO:0000313" key="2">
    <source>
        <dbReference type="Proteomes" id="UP001477278"/>
    </source>
</evidence>
<name>A0ABV0FT84_9GAMM</name>
<dbReference type="RefSeq" id="WP_347690745.1">
    <property type="nucleotide sequence ID" value="NZ_JBDPZN010000008.1"/>
</dbReference>
<organism evidence="1 2">
    <name type="scientific">Shewanella vesiculosa</name>
    <dbReference type="NCBI Taxonomy" id="518738"/>
    <lineage>
        <taxon>Bacteria</taxon>
        <taxon>Pseudomonadati</taxon>
        <taxon>Pseudomonadota</taxon>
        <taxon>Gammaproteobacteria</taxon>
        <taxon>Alteromonadales</taxon>
        <taxon>Shewanellaceae</taxon>
        <taxon>Shewanella</taxon>
    </lineage>
</organism>
<proteinExistence type="predicted"/>
<reference evidence="1 2" key="1">
    <citation type="submission" date="2024-05" db="EMBL/GenBank/DDBJ databases">
        <title>Genome sequencing of Marine Estuary Bacteria, Shewanella vesiculosa and S. baltica, and Pseudomonas syringae.</title>
        <authorList>
            <person name="Gurung A."/>
            <person name="Maclea K.S."/>
        </authorList>
    </citation>
    <scope>NUCLEOTIDE SEQUENCE [LARGE SCALE GENOMIC DNA]</scope>
    <source>
        <strain evidence="1 2">1A</strain>
    </source>
</reference>
<accession>A0ABV0FT84</accession>
<sequence length="256" mass="29327">MTQLSDNKSIEKKEKWVIEKTGEKFFFTRWLGNQVHESYAPVSQEVAGIYAAAIVQGFQPPHCLSYLDKLTSCNQTDSELNKDTSPEFADFLRKQEEAADPKVALLVAQAGVLMMKAAALAKDASPMCEIDFRRNRSTLYGFSTLDNFSRSQVGRMIELLKREPELLEVKADRLEAIAEKLVSKAILGDSNTLLLPQVSVDWFMGYLLMQEKRAERSIEITRIDPVNQAKHIKRRDIYYQLRTNLARDIYIENRNE</sequence>
<dbReference type="EMBL" id="JBDPZN010000008">
    <property type="protein sequence ID" value="MEO3684049.1"/>
    <property type="molecule type" value="Genomic_DNA"/>
</dbReference>
<dbReference type="Proteomes" id="UP001477278">
    <property type="component" value="Unassembled WGS sequence"/>
</dbReference>
<keyword evidence="2" id="KW-1185">Reference proteome</keyword>
<gene>
    <name evidence="1" type="ORF">ABHN84_17395</name>
</gene>
<comment type="caution">
    <text evidence="1">The sequence shown here is derived from an EMBL/GenBank/DDBJ whole genome shotgun (WGS) entry which is preliminary data.</text>
</comment>
<evidence type="ECO:0000313" key="1">
    <source>
        <dbReference type="EMBL" id="MEO3684049.1"/>
    </source>
</evidence>
<protein>
    <submittedName>
        <fullName evidence="1">Uncharacterized protein</fullName>
    </submittedName>
</protein>